<reference evidence="3 4" key="1">
    <citation type="submission" date="2014-05" db="EMBL/GenBank/DDBJ databases">
        <title>Draft genome sequence of a rare smut relative, Tilletiaria anomala UBC 951.</title>
        <authorList>
            <consortium name="DOE Joint Genome Institute"/>
            <person name="Toome M."/>
            <person name="Kuo A."/>
            <person name="Henrissat B."/>
            <person name="Lipzen A."/>
            <person name="Tritt A."/>
            <person name="Yoshinaga Y."/>
            <person name="Zane M."/>
            <person name="Barry K."/>
            <person name="Grigoriev I.V."/>
            <person name="Spatafora J.W."/>
            <person name="Aimea M.C."/>
        </authorList>
    </citation>
    <scope>NUCLEOTIDE SEQUENCE [LARGE SCALE GENOMIC DNA]</scope>
    <source>
        <strain evidence="3 4">UBC 951</strain>
    </source>
</reference>
<dbReference type="InterPro" id="IPR004274">
    <property type="entry name" value="FCP1_dom"/>
</dbReference>
<feature type="compositionally biased region" description="Basic and acidic residues" evidence="1">
    <location>
        <begin position="29"/>
        <end position="38"/>
    </location>
</feature>
<accession>A0A066WNF5</accession>
<evidence type="ECO:0000313" key="4">
    <source>
        <dbReference type="Proteomes" id="UP000027361"/>
    </source>
</evidence>
<evidence type="ECO:0000259" key="2">
    <source>
        <dbReference type="SMART" id="SM00577"/>
    </source>
</evidence>
<proteinExistence type="predicted"/>
<gene>
    <name evidence="3" type="ORF">K437DRAFT_254540</name>
</gene>
<feature type="compositionally biased region" description="Low complexity" evidence="1">
    <location>
        <begin position="39"/>
        <end position="69"/>
    </location>
</feature>
<feature type="region of interest" description="Disordered" evidence="1">
    <location>
        <begin position="115"/>
        <end position="226"/>
    </location>
</feature>
<feature type="compositionally biased region" description="Basic and acidic residues" evidence="1">
    <location>
        <begin position="395"/>
        <end position="411"/>
    </location>
</feature>
<evidence type="ECO:0000313" key="3">
    <source>
        <dbReference type="EMBL" id="KDN52160.1"/>
    </source>
</evidence>
<dbReference type="Gene3D" id="3.40.50.1000">
    <property type="entry name" value="HAD superfamily/HAD-like"/>
    <property type="match status" value="1"/>
</dbReference>
<dbReference type="STRING" id="1037660.A0A066WNF5"/>
<evidence type="ECO:0000256" key="1">
    <source>
        <dbReference type="SAM" id="MobiDB-lite"/>
    </source>
</evidence>
<sequence length="626" mass="68442">MSRRLARSPSVICLRSLPWAGSAIPASNRSDHCYHDPTPKSLSSTPMTSSLSSTRQDSPSSSSLHSVQQNISERSIAPCQPLAVMSANHARCKGKPKVKDKCKCKSTNDSLLPTEKAALIDSVQPGSEPMEKRTSSHTSTSSSKAQRPKKQMSVKRVCSPSAATFDTSSLDSQSRGIKRRPRNSLPTAESMSIRPRPRASYLQQASETPQPIESASSGESRSEGETTNRKLVLLDLNGTLLYRTAKSKAGSIKPIPRPFLDAFLRYCLGENQECSASTRHATSSPSSTASPTMREILGTHFYTASPETFHSESGQSQVHQRSLGACELIVWSSAQPANVDAMLLSIMSETQRARLLRVWARNTLVPTRFYDSRVQTTKDLEIAWHALNLTHDGCDQGDQRIRADDRDRLDNESPDGYDSAENEIPGAAGKAAQLAEAQGPWNAKNTVLLDDTPDKARLQPFNHLLLSEFGEDDVKTLKKLKASASVTPALQWALKPVVAETADAEAQEALSIIEAHDSLLLQMIGVLQHACAQVNVAYWIKHGGLTGYGGEVNEHVVAGARDELHNANENEETRRKHSSHDSSTKEEDAAGASQGKKMERYWIEEGLKALHNAGIETSLKQQMIEF</sequence>
<comment type="caution">
    <text evidence="3">The sequence shown here is derived from an EMBL/GenBank/DDBJ whole genome shotgun (WGS) entry which is preliminary data.</text>
</comment>
<feature type="region of interest" description="Disordered" evidence="1">
    <location>
        <begin position="28"/>
        <end position="69"/>
    </location>
</feature>
<feature type="region of interest" description="Disordered" evidence="1">
    <location>
        <begin position="395"/>
        <end position="423"/>
    </location>
</feature>
<feature type="compositionally biased region" description="Basic and acidic residues" evidence="1">
    <location>
        <begin position="564"/>
        <end position="588"/>
    </location>
</feature>
<dbReference type="OMA" id="MERYWIE"/>
<dbReference type="InterPro" id="IPR050365">
    <property type="entry name" value="TIM50"/>
</dbReference>
<feature type="domain" description="FCP1 homology" evidence="2">
    <location>
        <begin position="228"/>
        <end position="476"/>
    </location>
</feature>
<organism evidence="3 4">
    <name type="scientific">Tilletiaria anomala (strain ATCC 24038 / CBS 436.72 / UBC 951)</name>
    <dbReference type="NCBI Taxonomy" id="1037660"/>
    <lineage>
        <taxon>Eukaryota</taxon>
        <taxon>Fungi</taxon>
        <taxon>Dikarya</taxon>
        <taxon>Basidiomycota</taxon>
        <taxon>Ustilaginomycotina</taxon>
        <taxon>Exobasidiomycetes</taxon>
        <taxon>Georgefischeriales</taxon>
        <taxon>Tilletiariaceae</taxon>
        <taxon>Tilletiaria</taxon>
    </lineage>
</organism>
<dbReference type="PANTHER" id="PTHR12210">
    <property type="entry name" value="DULLARD PROTEIN PHOSPHATASE"/>
    <property type="match status" value="1"/>
</dbReference>
<keyword evidence="4" id="KW-1185">Reference proteome</keyword>
<dbReference type="OrthoDB" id="1711508at2759"/>
<dbReference type="GeneID" id="25263899"/>
<feature type="region of interest" description="Disordered" evidence="1">
    <location>
        <begin position="564"/>
        <end position="595"/>
    </location>
</feature>
<dbReference type="InterPro" id="IPR023214">
    <property type="entry name" value="HAD_sf"/>
</dbReference>
<feature type="compositionally biased region" description="Polar residues" evidence="1">
    <location>
        <begin position="201"/>
        <end position="211"/>
    </location>
</feature>
<dbReference type="RefSeq" id="XP_013245007.1">
    <property type="nucleotide sequence ID" value="XM_013389553.1"/>
</dbReference>
<dbReference type="Proteomes" id="UP000027361">
    <property type="component" value="Unassembled WGS sequence"/>
</dbReference>
<dbReference type="SMART" id="SM00577">
    <property type="entry name" value="CPDc"/>
    <property type="match status" value="1"/>
</dbReference>
<dbReference type="AlphaFoldDB" id="A0A066WNF5"/>
<protein>
    <recommendedName>
        <fullName evidence="2">FCP1 homology domain-containing protein</fullName>
    </recommendedName>
</protein>
<feature type="compositionally biased region" description="Polar residues" evidence="1">
    <location>
        <begin position="161"/>
        <end position="175"/>
    </location>
</feature>
<feature type="compositionally biased region" description="Acidic residues" evidence="1">
    <location>
        <begin position="412"/>
        <end position="421"/>
    </location>
</feature>
<name>A0A066WNF5_TILAU</name>
<dbReference type="HOGENOM" id="CLU_436919_0_0_1"/>
<dbReference type="EMBL" id="JMSN01000013">
    <property type="protein sequence ID" value="KDN52160.1"/>
    <property type="molecule type" value="Genomic_DNA"/>
</dbReference>
<dbReference type="InParanoid" id="A0A066WNF5"/>